<dbReference type="Pfam" id="PF09856">
    <property type="entry name" value="ScfRs"/>
    <property type="match status" value="1"/>
</dbReference>
<evidence type="ECO:0000256" key="1">
    <source>
        <dbReference type="ARBA" id="ARBA00007227"/>
    </source>
</evidence>
<accession>A0ABQ6PB35</accession>
<reference evidence="3 4" key="1">
    <citation type="submission" date="2023-06" db="EMBL/GenBank/DDBJ databases">
        <title>Draft genome sequence of Novosphingobium sp. strain IK01.</title>
        <authorList>
            <person name="Hatamoto M."/>
            <person name="Ikarashi T."/>
            <person name="Yamaguchi T."/>
        </authorList>
    </citation>
    <scope>NUCLEOTIDE SEQUENCE [LARGE SCALE GENOMIC DNA]</scope>
    <source>
        <strain evidence="3 4">IK01</strain>
    </source>
</reference>
<proteinExistence type="inferred from homology"/>
<dbReference type="Pfam" id="PF13560">
    <property type="entry name" value="HTH_31"/>
    <property type="match status" value="1"/>
</dbReference>
<dbReference type="InterPro" id="IPR010982">
    <property type="entry name" value="Lambda_DNA-bd_dom_sf"/>
</dbReference>
<dbReference type="Pfam" id="PF06114">
    <property type="entry name" value="Peptidase_M78"/>
    <property type="match status" value="1"/>
</dbReference>
<dbReference type="PIRSF" id="PIRSF019251">
    <property type="entry name" value="Rv0465c"/>
    <property type="match status" value="1"/>
</dbReference>
<gene>
    <name evidence="3" type="ORF">NUTIK01_24110</name>
</gene>
<evidence type="ECO:0000313" key="4">
    <source>
        <dbReference type="Proteomes" id="UP001187221"/>
    </source>
</evidence>
<dbReference type="InterPro" id="IPR026281">
    <property type="entry name" value="HTH_RamB"/>
</dbReference>
<dbReference type="InterPro" id="IPR010359">
    <property type="entry name" value="IrrE_HExxH"/>
</dbReference>
<protein>
    <submittedName>
        <fullName evidence="3">XRE family transcriptional regulator</fullName>
    </submittedName>
</protein>
<dbReference type="SUPFAM" id="SSF47413">
    <property type="entry name" value="lambda repressor-like DNA-binding domains"/>
    <property type="match status" value="1"/>
</dbReference>
<dbReference type="SMART" id="SM00530">
    <property type="entry name" value="HTH_XRE"/>
    <property type="match status" value="1"/>
</dbReference>
<dbReference type="Gene3D" id="1.10.260.40">
    <property type="entry name" value="lambda repressor-like DNA-binding domains"/>
    <property type="match status" value="1"/>
</dbReference>
<dbReference type="CDD" id="cd00093">
    <property type="entry name" value="HTH_XRE"/>
    <property type="match status" value="1"/>
</dbReference>
<organism evidence="3 4">
    <name type="scientific">Novosphingobium pituita</name>
    <dbReference type="NCBI Taxonomy" id="3056842"/>
    <lineage>
        <taxon>Bacteria</taxon>
        <taxon>Pseudomonadati</taxon>
        <taxon>Pseudomonadota</taxon>
        <taxon>Alphaproteobacteria</taxon>
        <taxon>Sphingomonadales</taxon>
        <taxon>Sphingomonadaceae</taxon>
        <taxon>Novosphingobium</taxon>
    </lineage>
</organism>
<keyword evidence="4" id="KW-1185">Reference proteome</keyword>
<name>A0ABQ6PB35_9SPHN</name>
<evidence type="ECO:0000259" key="2">
    <source>
        <dbReference type="PROSITE" id="PS50943"/>
    </source>
</evidence>
<dbReference type="RefSeq" id="WP_317975300.1">
    <property type="nucleotide sequence ID" value="NZ_BTFW01000001.1"/>
</dbReference>
<feature type="domain" description="HTH cro/C1-type" evidence="2">
    <location>
        <begin position="12"/>
        <end position="66"/>
    </location>
</feature>
<comment type="similarity">
    <text evidence="1">Belongs to the short-chain fatty acyl-CoA assimilation regulator (ScfR) family.</text>
</comment>
<evidence type="ECO:0000313" key="3">
    <source>
        <dbReference type="EMBL" id="GMM61634.1"/>
    </source>
</evidence>
<dbReference type="InterPro" id="IPR001387">
    <property type="entry name" value="Cro/C1-type_HTH"/>
</dbReference>
<dbReference type="Proteomes" id="UP001187221">
    <property type="component" value="Unassembled WGS sequence"/>
</dbReference>
<comment type="caution">
    <text evidence="3">The sequence shown here is derived from an EMBL/GenBank/DDBJ whole genome shotgun (WGS) entry which is preliminary data.</text>
</comment>
<dbReference type="PROSITE" id="PS50943">
    <property type="entry name" value="HTH_CROC1"/>
    <property type="match status" value="1"/>
</dbReference>
<dbReference type="InterPro" id="IPR018653">
    <property type="entry name" value="ScfR_C"/>
</dbReference>
<dbReference type="EMBL" id="BTFW01000001">
    <property type="protein sequence ID" value="GMM61634.1"/>
    <property type="molecule type" value="Genomic_DNA"/>
</dbReference>
<sequence>MARHPLFAGKALRALRTRRALRQADMAQALGISASYLSQLENDERPLTAGLVDALGATFPVDWADLAPPAADELAEALRAALADPHLAASNPSAPHALTGPPSEQIERLARQFPDLARQVVQLHGLYTQTRHRLDMMDDTIGASLAAGGRLPWEEARDWFHQANNYVDTIDRGAEELAARIGGGEPSPDIAQMQHWLSGEGVSVVWRGGGPVRRYDPERRVLTLDSIQPLESSRFQLAYQVCVTALADEIASIVDAAPLRSEAARHLLAVGLGNYAAGALTMPYEAFRQAARALRHDVDRLRQPFHTSFEQTCHRLSTLQRPQARGIPVFFYRVDMAGNVTKRHSATRLQFGRYGGACPLWIVHEAVAIPDRIHVQLAEMPDKVRYVSIAKGLVKPSGSYYRPPRRYAVALGCEAALASEFVYADGLNLTSEDAVARIGASCRTCPRDTCDQRAFPPSDKAIRVDPAERDRVPYRIVAD</sequence>